<comment type="caution">
    <text evidence="1">The sequence shown here is derived from an EMBL/GenBank/DDBJ whole genome shotgun (WGS) entry which is preliminary data.</text>
</comment>
<organism evidence="1 2">
    <name type="scientific">Claviceps pusilla</name>
    <dbReference type="NCBI Taxonomy" id="123648"/>
    <lineage>
        <taxon>Eukaryota</taxon>
        <taxon>Fungi</taxon>
        <taxon>Dikarya</taxon>
        <taxon>Ascomycota</taxon>
        <taxon>Pezizomycotina</taxon>
        <taxon>Sordariomycetes</taxon>
        <taxon>Hypocreomycetidae</taxon>
        <taxon>Hypocreales</taxon>
        <taxon>Clavicipitaceae</taxon>
        <taxon>Claviceps</taxon>
    </lineage>
</organism>
<evidence type="ECO:0000313" key="2">
    <source>
        <dbReference type="Proteomes" id="UP000748025"/>
    </source>
</evidence>
<reference evidence="1" key="1">
    <citation type="journal article" date="2020" name="bioRxiv">
        <title>Whole genome comparisons of ergot fungi reveals the divergence and evolution of species within the genus Claviceps are the result of varying mechanisms driving genome evolution and host range expansion.</title>
        <authorList>
            <person name="Wyka S.A."/>
            <person name="Mondo S.J."/>
            <person name="Liu M."/>
            <person name="Dettman J."/>
            <person name="Nalam V."/>
            <person name="Broders K.D."/>
        </authorList>
    </citation>
    <scope>NUCLEOTIDE SEQUENCE</scope>
    <source>
        <strain evidence="1">CCC 602</strain>
    </source>
</reference>
<dbReference type="EMBL" id="SRPW01000826">
    <property type="protein sequence ID" value="KAG6011796.1"/>
    <property type="molecule type" value="Genomic_DNA"/>
</dbReference>
<dbReference type="AlphaFoldDB" id="A0A9P7SYJ0"/>
<dbReference type="Proteomes" id="UP000748025">
    <property type="component" value="Unassembled WGS sequence"/>
</dbReference>
<evidence type="ECO:0000313" key="1">
    <source>
        <dbReference type="EMBL" id="KAG6011796.1"/>
    </source>
</evidence>
<keyword evidence="2" id="KW-1185">Reference proteome</keyword>
<accession>A0A9P7SYJ0</accession>
<gene>
    <name evidence="1" type="ORF">E4U43_008124</name>
</gene>
<sequence>MTEMRKLGEHSCSTEAGYKRLELKLDDKRKSSVNGVNSCFSSTVKSRDFGSFIRNSRFVKVAVDYIKTNRIYTPNEYHEVSIQTHAIWLAGPDTGTLRRDHSTR</sequence>
<proteinExistence type="predicted"/>
<protein>
    <submittedName>
        <fullName evidence="1">Uncharacterized protein</fullName>
    </submittedName>
</protein>
<name>A0A9P7SYJ0_9HYPO</name>